<feature type="modified residue" description="4-aspartylphosphate" evidence="6">
    <location>
        <position position="73"/>
    </location>
</feature>
<feature type="domain" description="Histidine kinase" evidence="7">
    <location>
        <begin position="403"/>
        <end position="607"/>
    </location>
</feature>
<dbReference type="Gene3D" id="1.10.287.130">
    <property type="match status" value="1"/>
</dbReference>
<sequence>MSDTELRLPSVSLDDNEFLEGAEVILAVDDYHAVVVLLQNFLHQRGLTTLTAGSAHEFRQYLQEVPIALVLLDINLPDGNGTELISEIKKASPSTAIIMLSAATDLHTALKCLRHGADDYLTKPVQLATFWETVRKVLEKRRLQINNRRYQQQLEQAHFRIQLLHELAMKMNTAYLGMTALDEILQAILVGITAEEGLKFNRAFLALFDTTGTILEGRLAVGPGCREDAVRIWQEMSNKALRFRDIIDSIKEHDFQEDSEVNKIVRALRITSDNRDHLLIRAAMERKTINVCHGQCEFPVPVDLMGLLQEDSFVVVPLYSSSRSLGVIIADHFVTGKKIDSPLIHALESFASQASLAIEHCRLYSDMETKIKQLELVTHELEANKDLLIESERYSVLGQVAAQLAHNIRNPITSIGGTARLLSRKTTDPQQLRFFDMMTMEVTRIEQTLEDLFNFVDTSPVKKERVLVYSLIIKTLMLFYKTMEKQGIKYHAIVPEQLICELDPNQIRKVLVHLVRNAIEAMENGGVLEVEVTTNLKYIQIIVQDSGMGIAAADLQRVSDPFYTTKVAGTGVGLALVERIVKDHQGTLHIRCRESGGTEVIVTLPNA</sequence>
<dbReference type="Pfam" id="PF01590">
    <property type="entry name" value="GAF"/>
    <property type="match status" value="1"/>
</dbReference>
<dbReference type="SMART" id="SM00448">
    <property type="entry name" value="REC"/>
    <property type="match status" value="1"/>
</dbReference>
<evidence type="ECO:0000313" key="9">
    <source>
        <dbReference type="EMBL" id="RWX43768.1"/>
    </source>
</evidence>
<dbReference type="SUPFAM" id="SSF55874">
    <property type="entry name" value="ATPase domain of HSP90 chaperone/DNA topoisomerase II/histidine kinase"/>
    <property type="match status" value="1"/>
</dbReference>
<dbReference type="InterPro" id="IPR003018">
    <property type="entry name" value="GAF"/>
</dbReference>
<dbReference type="SUPFAM" id="SSF47384">
    <property type="entry name" value="Homodimeric domain of signal transducing histidine kinase"/>
    <property type="match status" value="1"/>
</dbReference>
<comment type="catalytic activity">
    <reaction evidence="1">
        <text>ATP + protein L-histidine = ADP + protein N-phospho-L-histidine.</text>
        <dbReference type="EC" id="2.7.13.3"/>
    </reaction>
</comment>
<evidence type="ECO:0000256" key="1">
    <source>
        <dbReference type="ARBA" id="ARBA00000085"/>
    </source>
</evidence>
<accession>A0A444IS94</accession>
<dbReference type="SUPFAM" id="SSF52172">
    <property type="entry name" value="CheY-like"/>
    <property type="match status" value="1"/>
</dbReference>
<evidence type="ECO:0000256" key="2">
    <source>
        <dbReference type="ARBA" id="ARBA00012438"/>
    </source>
</evidence>
<dbReference type="EMBL" id="MTKO01000110">
    <property type="protein sequence ID" value="RWX43768.1"/>
    <property type="molecule type" value="Genomic_DNA"/>
</dbReference>
<dbReference type="PROSITE" id="PS50109">
    <property type="entry name" value="HIS_KIN"/>
    <property type="match status" value="1"/>
</dbReference>
<dbReference type="InterPro" id="IPR029016">
    <property type="entry name" value="GAF-like_dom_sf"/>
</dbReference>
<dbReference type="SMART" id="SM00387">
    <property type="entry name" value="HATPase_c"/>
    <property type="match status" value="1"/>
</dbReference>
<dbReference type="Gene3D" id="3.30.565.10">
    <property type="entry name" value="Histidine kinase-like ATPase, C-terminal domain"/>
    <property type="match status" value="1"/>
</dbReference>
<dbReference type="InterPro" id="IPR003661">
    <property type="entry name" value="HisK_dim/P_dom"/>
</dbReference>
<keyword evidence="4" id="KW-0808">Transferase</keyword>
<dbReference type="AlphaFoldDB" id="A0A444IS94"/>
<protein>
    <recommendedName>
        <fullName evidence="2">histidine kinase</fullName>
        <ecNumber evidence="2">2.7.13.3</ecNumber>
    </recommendedName>
</protein>
<dbReference type="PROSITE" id="PS50110">
    <property type="entry name" value="RESPONSE_REGULATORY"/>
    <property type="match status" value="1"/>
</dbReference>
<keyword evidence="5 9" id="KW-0418">Kinase</keyword>
<dbReference type="InterPro" id="IPR001789">
    <property type="entry name" value="Sig_transdc_resp-reg_receiver"/>
</dbReference>
<evidence type="ECO:0000259" key="7">
    <source>
        <dbReference type="PROSITE" id="PS50109"/>
    </source>
</evidence>
<dbReference type="Proteomes" id="UP000287853">
    <property type="component" value="Unassembled WGS sequence"/>
</dbReference>
<dbReference type="Pfam" id="PF00072">
    <property type="entry name" value="Response_reg"/>
    <property type="match status" value="1"/>
</dbReference>
<dbReference type="SMART" id="SM00388">
    <property type="entry name" value="HisKA"/>
    <property type="match status" value="1"/>
</dbReference>
<evidence type="ECO:0000256" key="4">
    <source>
        <dbReference type="ARBA" id="ARBA00022679"/>
    </source>
</evidence>
<dbReference type="Gene3D" id="3.30.450.40">
    <property type="match status" value="1"/>
</dbReference>
<dbReference type="CDD" id="cd00075">
    <property type="entry name" value="HATPase"/>
    <property type="match status" value="1"/>
</dbReference>
<dbReference type="InterPro" id="IPR011006">
    <property type="entry name" value="CheY-like_superfamily"/>
</dbReference>
<feature type="domain" description="Response regulatory" evidence="8">
    <location>
        <begin position="24"/>
        <end position="138"/>
    </location>
</feature>
<dbReference type="InterPro" id="IPR003594">
    <property type="entry name" value="HATPase_dom"/>
</dbReference>
<dbReference type="CDD" id="cd00082">
    <property type="entry name" value="HisKA"/>
    <property type="match status" value="1"/>
</dbReference>
<dbReference type="PANTHER" id="PTHR43547">
    <property type="entry name" value="TWO-COMPONENT HISTIDINE KINASE"/>
    <property type="match status" value="1"/>
</dbReference>
<evidence type="ECO:0000256" key="3">
    <source>
        <dbReference type="ARBA" id="ARBA00022553"/>
    </source>
</evidence>
<keyword evidence="3 6" id="KW-0597">Phosphoprotein</keyword>
<dbReference type="SUPFAM" id="SSF55781">
    <property type="entry name" value="GAF domain-like"/>
    <property type="match status" value="1"/>
</dbReference>
<dbReference type="InterPro" id="IPR036097">
    <property type="entry name" value="HisK_dim/P_sf"/>
</dbReference>
<dbReference type="InterPro" id="IPR005467">
    <property type="entry name" value="His_kinase_dom"/>
</dbReference>
<dbReference type="InterPro" id="IPR036890">
    <property type="entry name" value="HATPase_C_sf"/>
</dbReference>
<evidence type="ECO:0000256" key="5">
    <source>
        <dbReference type="ARBA" id="ARBA00022777"/>
    </source>
</evidence>
<comment type="caution">
    <text evidence="9">The sequence shown here is derived from an EMBL/GenBank/DDBJ whole genome shotgun (WGS) entry which is preliminary data.</text>
</comment>
<dbReference type="Pfam" id="PF02518">
    <property type="entry name" value="HATPase_c"/>
    <property type="match status" value="1"/>
</dbReference>
<dbReference type="EC" id="2.7.13.3" evidence="2"/>
<dbReference type="Pfam" id="PF00512">
    <property type="entry name" value="HisKA"/>
    <property type="match status" value="1"/>
</dbReference>
<keyword evidence="10" id="KW-1185">Reference proteome</keyword>
<dbReference type="PANTHER" id="PTHR43547:SF2">
    <property type="entry name" value="HYBRID SIGNAL TRANSDUCTION HISTIDINE KINASE C"/>
    <property type="match status" value="1"/>
</dbReference>
<dbReference type="CDD" id="cd00156">
    <property type="entry name" value="REC"/>
    <property type="match status" value="1"/>
</dbReference>
<proteinExistence type="predicted"/>
<dbReference type="SMART" id="SM00065">
    <property type="entry name" value="GAF"/>
    <property type="match status" value="1"/>
</dbReference>
<dbReference type="Gene3D" id="3.40.50.2300">
    <property type="match status" value="1"/>
</dbReference>
<dbReference type="PRINTS" id="PR00344">
    <property type="entry name" value="BCTRLSENSOR"/>
</dbReference>
<reference evidence="9 10" key="1">
    <citation type="submission" date="2017-01" db="EMBL/GenBank/DDBJ databases">
        <title>The cable genome- insights into the physiology and evolution of filamentous bacteria capable of sulfide oxidation via long distance electron transfer.</title>
        <authorList>
            <person name="Schreiber L."/>
            <person name="Bjerg J.T."/>
            <person name="Boggild A."/>
            <person name="Van De Vossenberg J."/>
            <person name="Meysman F."/>
            <person name="Nielsen L.P."/>
            <person name="Schramm A."/>
            <person name="Kjeldsen K.U."/>
        </authorList>
    </citation>
    <scope>NUCLEOTIDE SEQUENCE [LARGE SCALE GENOMIC DNA]</scope>
    <source>
        <strain evidence="9">MCF</strain>
    </source>
</reference>
<evidence type="ECO:0000313" key="10">
    <source>
        <dbReference type="Proteomes" id="UP000287853"/>
    </source>
</evidence>
<gene>
    <name evidence="9" type="ORF">H206_02486</name>
</gene>
<evidence type="ECO:0000259" key="8">
    <source>
        <dbReference type="PROSITE" id="PS50110"/>
    </source>
</evidence>
<organism evidence="9 10">
    <name type="scientific">Candidatus Electrothrix aarhusensis</name>
    <dbReference type="NCBI Taxonomy" id="1859131"/>
    <lineage>
        <taxon>Bacteria</taxon>
        <taxon>Pseudomonadati</taxon>
        <taxon>Thermodesulfobacteriota</taxon>
        <taxon>Desulfobulbia</taxon>
        <taxon>Desulfobulbales</taxon>
        <taxon>Desulfobulbaceae</taxon>
        <taxon>Candidatus Electrothrix</taxon>
    </lineage>
</organism>
<evidence type="ECO:0000256" key="6">
    <source>
        <dbReference type="PROSITE-ProRule" id="PRU00169"/>
    </source>
</evidence>
<dbReference type="InterPro" id="IPR004358">
    <property type="entry name" value="Sig_transdc_His_kin-like_C"/>
</dbReference>
<name>A0A444IS94_9BACT</name>
<dbReference type="GO" id="GO:0000155">
    <property type="term" value="F:phosphorelay sensor kinase activity"/>
    <property type="evidence" value="ECO:0007669"/>
    <property type="project" value="InterPro"/>
</dbReference>